<reference evidence="6 9" key="2">
    <citation type="submission" date="2019-07" db="EMBL/GenBank/DDBJ databases">
        <title>Whole genome shotgun sequence of Halomonas cupida NBRC 102219.</title>
        <authorList>
            <person name="Hosoyama A."/>
            <person name="Uohara A."/>
            <person name="Ohji S."/>
            <person name="Ichikawa N."/>
        </authorList>
    </citation>
    <scope>NUCLEOTIDE SEQUENCE [LARGE SCALE GENOMIC DNA]</scope>
    <source>
        <strain evidence="6 9">NBRC 102219</strain>
    </source>
</reference>
<dbReference type="RefSeq" id="WP_073436077.1">
    <property type="nucleotide sequence ID" value="NZ_BJXU01000085.1"/>
</dbReference>
<dbReference type="PANTHER" id="PTHR30537:SF72">
    <property type="entry name" value="LYSR FAMILY TRANSCRIPTIONAL REGULATOR"/>
    <property type="match status" value="1"/>
</dbReference>
<dbReference type="AlphaFoldDB" id="A0A1M7J0T2"/>
<evidence type="ECO:0000313" key="6">
    <source>
        <dbReference type="EMBL" id="GEN24264.1"/>
    </source>
</evidence>
<evidence type="ECO:0000313" key="8">
    <source>
        <dbReference type="Proteomes" id="UP000184123"/>
    </source>
</evidence>
<evidence type="ECO:0000259" key="5">
    <source>
        <dbReference type="PROSITE" id="PS50931"/>
    </source>
</evidence>
<dbReference type="GO" id="GO:0003700">
    <property type="term" value="F:DNA-binding transcription factor activity"/>
    <property type="evidence" value="ECO:0007669"/>
    <property type="project" value="InterPro"/>
</dbReference>
<keyword evidence="9" id="KW-1185">Reference proteome</keyword>
<dbReference type="EMBL" id="BJXU01000085">
    <property type="protein sequence ID" value="GEN24264.1"/>
    <property type="molecule type" value="Genomic_DNA"/>
</dbReference>
<keyword evidence="4" id="KW-0804">Transcription</keyword>
<reference evidence="7 8" key="1">
    <citation type="submission" date="2016-11" db="EMBL/GenBank/DDBJ databases">
        <authorList>
            <person name="Jaros S."/>
            <person name="Januszkiewicz K."/>
            <person name="Wedrychowicz H."/>
        </authorList>
    </citation>
    <scope>NUCLEOTIDE SEQUENCE [LARGE SCALE GENOMIC DNA]</scope>
    <source>
        <strain evidence="7 8">DSM 4740</strain>
    </source>
</reference>
<dbReference type="STRING" id="44933.SAMN05660971_03057"/>
<evidence type="ECO:0000256" key="3">
    <source>
        <dbReference type="ARBA" id="ARBA00023125"/>
    </source>
</evidence>
<dbReference type="Proteomes" id="UP000321726">
    <property type="component" value="Unassembled WGS sequence"/>
</dbReference>
<dbReference type="Gene3D" id="3.40.190.290">
    <property type="match status" value="1"/>
</dbReference>
<comment type="similarity">
    <text evidence="1">Belongs to the LysR transcriptional regulatory family.</text>
</comment>
<dbReference type="CDD" id="cd08472">
    <property type="entry name" value="PBP2_CrgA_like_3"/>
    <property type="match status" value="1"/>
</dbReference>
<dbReference type="PANTHER" id="PTHR30537">
    <property type="entry name" value="HTH-TYPE TRANSCRIPTIONAL REGULATOR"/>
    <property type="match status" value="1"/>
</dbReference>
<feature type="domain" description="HTH lysR-type" evidence="5">
    <location>
        <begin position="1"/>
        <end position="59"/>
    </location>
</feature>
<dbReference type="EMBL" id="FRCA01000008">
    <property type="protein sequence ID" value="SHM46512.1"/>
    <property type="molecule type" value="Genomic_DNA"/>
</dbReference>
<dbReference type="Gene3D" id="1.10.10.10">
    <property type="entry name" value="Winged helix-like DNA-binding domain superfamily/Winged helix DNA-binding domain"/>
    <property type="match status" value="1"/>
</dbReference>
<keyword evidence="2" id="KW-0805">Transcription regulation</keyword>
<evidence type="ECO:0000313" key="7">
    <source>
        <dbReference type="EMBL" id="SHM46512.1"/>
    </source>
</evidence>
<dbReference type="Pfam" id="PF03466">
    <property type="entry name" value="LysR_substrate"/>
    <property type="match status" value="1"/>
</dbReference>
<dbReference type="Pfam" id="PF00126">
    <property type="entry name" value="HTH_1"/>
    <property type="match status" value="1"/>
</dbReference>
<dbReference type="InterPro" id="IPR005119">
    <property type="entry name" value="LysR_subst-bd"/>
</dbReference>
<keyword evidence="3 7" id="KW-0238">DNA-binding</keyword>
<dbReference type="InterPro" id="IPR036390">
    <property type="entry name" value="WH_DNA-bd_sf"/>
</dbReference>
<evidence type="ECO:0000256" key="1">
    <source>
        <dbReference type="ARBA" id="ARBA00009437"/>
    </source>
</evidence>
<accession>A0A1M7J0T2</accession>
<sequence>MDRTDQLRAFIQVAEMGSFTRAADVLECPRATVSLAIQQLESVLGVRLFHRTTRRVQLTPDGLLLLPRAQALIMDCENLEVMFRERHDAIAGRLSIDVPSRVARRMLAPALPQLLHRHPRLDVVLGSSDRHVDLVAEGIDCALRFGTLSDSSLVVRRLGEAVMVNCASPGYLERVGGLPDLAVLCNGHHQLVGYGSSSNGRDQIFDLIENDEPRQISLPSRVQVNNAESYIACCEAGLGIIQVPRFDVEDLLEQSTLIEVLHEWRAPPMPVSVVYPHRRHRTSRIDAFIEWLGELLAPQLSG</sequence>
<dbReference type="InterPro" id="IPR000847">
    <property type="entry name" value="LysR_HTH_N"/>
</dbReference>
<dbReference type="SUPFAM" id="SSF53850">
    <property type="entry name" value="Periplasmic binding protein-like II"/>
    <property type="match status" value="1"/>
</dbReference>
<dbReference type="FunFam" id="1.10.10.10:FF:000001">
    <property type="entry name" value="LysR family transcriptional regulator"/>
    <property type="match status" value="1"/>
</dbReference>
<gene>
    <name evidence="6" type="ORF">HCU01_22130</name>
    <name evidence="7" type="ORF">SAMN05660971_03057</name>
</gene>
<proteinExistence type="inferred from homology"/>
<evidence type="ECO:0000256" key="2">
    <source>
        <dbReference type="ARBA" id="ARBA00023015"/>
    </source>
</evidence>
<dbReference type="Proteomes" id="UP000184123">
    <property type="component" value="Unassembled WGS sequence"/>
</dbReference>
<dbReference type="SUPFAM" id="SSF46785">
    <property type="entry name" value="Winged helix' DNA-binding domain"/>
    <property type="match status" value="1"/>
</dbReference>
<dbReference type="InterPro" id="IPR058163">
    <property type="entry name" value="LysR-type_TF_proteobact-type"/>
</dbReference>
<evidence type="ECO:0000313" key="9">
    <source>
        <dbReference type="Proteomes" id="UP000321726"/>
    </source>
</evidence>
<evidence type="ECO:0000256" key="4">
    <source>
        <dbReference type="ARBA" id="ARBA00023163"/>
    </source>
</evidence>
<protein>
    <submittedName>
        <fullName evidence="7">DNA-binding transcriptional regulator, LysR family</fullName>
    </submittedName>
    <submittedName>
        <fullName evidence="6">LysR family transcriptional regulator</fullName>
    </submittedName>
</protein>
<dbReference type="PROSITE" id="PS50931">
    <property type="entry name" value="HTH_LYSR"/>
    <property type="match status" value="1"/>
</dbReference>
<organism evidence="7 8">
    <name type="scientific">Halomonas cupida</name>
    <dbReference type="NCBI Taxonomy" id="44933"/>
    <lineage>
        <taxon>Bacteria</taxon>
        <taxon>Pseudomonadati</taxon>
        <taxon>Pseudomonadota</taxon>
        <taxon>Gammaproteobacteria</taxon>
        <taxon>Oceanospirillales</taxon>
        <taxon>Halomonadaceae</taxon>
        <taxon>Halomonas</taxon>
    </lineage>
</organism>
<dbReference type="OrthoDB" id="9815676at2"/>
<dbReference type="InterPro" id="IPR036388">
    <property type="entry name" value="WH-like_DNA-bd_sf"/>
</dbReference>
<dbReference type="GO" id="GO:0043565">
    <property type="term" value="F:sequence-specific DNA binding"/>
    <property type="evidence" value="ECO:0007669"/>
    <property type="project" value="TreeGrafter"/>
</dbReference>
<dbReference type="GO" id="GO:0006351">
    <property type="term" value="P:DNA-templated transcription"/>
    <property type="evidence" value="ECO:0007669"/>
    <property type="project" value="TreeGrafter"/>
</dbReference>
<name>A0A1M7J0T2_9GAMM</name>